<protein>
    <submittedName>
        <fullName evidence="1">Uncharacterized protein</fullName>
    </submittedName>
</protein>
<reference evidence="1 2" key="1">
    <citation type="journal article" date="2009" name="Nature">
        <title>The Sorghum bicolor genome and the diversification of grasses.</title>
        <authorList>
            <person name="Paterson A.H."/>
            <person name="Bowers J.E."/>
            <person name="Bruggmann R."/>
            <person name="Dubchak I."/>
            <person name="Grimwood J."/>
            <person name="Gundlach H."/>
            <person name="Haberer G."/>
            <person name="Hellsten U."/>
            <person name="Mitros T."/>
            <person name="Poliakov A."/>
            <person name="Schmutz J."/>
            <person name="Spannagl M."/>
            <person name="Tang H."/>
            <person name="Wang X."/>
            <person name="Wicker T."/>
            <person name="Bharti A.K."/>
            <person name="Chapman J."/>
            <person name="Feltus F.A."/>
            <person name="Gowik U."/>
            <person name="Grigoriev I.V."/>
            <person name="Lyons E."/>
            <person name="Maher C.A."/>
            <person name="Martis M."/>
            <person name="Narechania A."/>
            <person name="Otillar R.P."/>
            <person name="Penning B.W."/>
            <person name="Salamov A.A."/>
            <person name="Wang Y."/>
            <person name="Zhang L."/>
            <person name="Carpita N.C."/>
            <person name="Freeling M."/>
            <person name="Gingle A.R."/>
            <person name="Hash C.T."/>
            <person name="Keller B."/>
            <person name="Klein P."/>
            <person name="Kresovich S."/>
            <person name="McCann M.C."/>
            <person name="Ming R."/>
            <person name="Peterson D.G."/>
            <person name="Mehboob-ur-Rahman"/>
            <person name="Ware D."/>
            <person name="Westhoff P."/>
            <person name="Mayer K.F."/>
            <person name="Messing J."/>
            <person name="Rokhsar D.S."/>
        </authorList>
    </citation>
    <scope>NUCLEOTIDE SEQUENCE [LARGE SCALE GENOMIC DNA]</scope>
    <source>
        <strain evidence="2">cv. BTx623</strain>
    </source>
</reference>
<proteinExistence type="predicted"/>
<evidence type="ECO:0000313" key="2">
    <source>
        <dbReference type="Proteomes" id="UP000000768"/>
    </source>
</evidence>
<dbReference type="AlphaFoldDB" id="A0A1Z5R4J8"/>
<gene>
    <name evidence="1" type="ORF">SORBI_3008G025800</name>
</gene>
<dbReference type="InParanoid" id="A0A1Z5R4J8"/>
<dbReference type="Gramene" id="OQU78667">
    <property type="protein sequence ID" value="OQU78667"/>
    <property type="gene ID" value="SORBI_3008G025800"/>
</dbReference>
<dbReference type="EMBL" id="CM000767">
    <property type="protein sequence ID" value="OQU78667.1"/>
    <property type="molecule type" value="Genomic_DNA"/>
</dbReference>
<evidence type="ECO:0000313" key="1">
    <source>
        <dbReference type="EMBL" id="OQU78667.1"/>
    </source>
</evidence>
<sequence>MHAYYSQQHSTLLLANQKEAGCICMQCMFWNTCICISHGHGWDERWSDSDGEAAVAPCCRCCWAAGGGGDLLPLQLDVAAVAPLGPPRVLDDPVLLPGGRVLPVPNHGDGVVEPAAAPPSVHALPPEVVEVRVAGPDRDDGHHRLLLLLPAGHHRVHQRRLVVHKHTAAMNCRLSRPSGDRLLDDGVATAAATPSSSASVAVVYMAMNSSVVRSVYSVSPSSYEGSSPFLARMYRMLPAYTWKRWRSSEAVA</sequence>
<keyword evidence="2" id="KW-1185">Reference proteome</keyword>
<reference evidence="2" key="2">
    <citation type="journal article" date="2018" name="Plant J.">
        <title>The Sorghum bicolor reference genome: improved assembly, gene annotations, a transcriptome atlas, and signatures of genome organization.</title>
        <authorList>
            <person name="McCormick R.F."/>
            <person name="Truong S.K."/>
            <person name="Sreedasyam A."/>
            <person name="Jenkins J."/>
            <person name="Shu S."/>
            <person name="Sims D."/>
            <person name="Kennedy M."/>
            <person name="Amirebrahimi M."/>
            <person name="Weers B.D."/>
            <person name="McKinley B."/>
            <person name="Mattison A."/>
            <person name="Morishige D.T."/>
            <person name="Grimwood J."/>
            <person name="Schmutz J."/>
            <person name="Mullet J.E."/>
        </authorList>
    </citation>
    <scope>NUCLEOTIDE SEQUENCE [LARGE SCALE GENOMIC DNA]</scope>
    <source>
        <strain evidence="2">cv. BTx623</strain>
    </source>
</reference>
<organism evidence="1 2">
    <name type="scientific">Sorghum bicolor</name>
    <name type="common">Sorghum</name>
    <name type="synonym">Sorghum vulgare</name>
    <dbReference type="NCBI Taxonomy" id="4558"/>
    <lineage>
        <taxon>Eukaryota</taxon>
        <taxon>Viridiplantae</taxon>
        <taxon>Streptophyta</taxon>
        <taxon>Embryophyta</taxon>
        <taxon>Tracheophyta</taxon>
        <taxon>Spermatophyta</taxon>
        <taxon>Magnoliopsida</taxon>
        <taxon>Liliopsida</taxon>
        <taxon>Poales</taxon>
        <taxon>Poaceae</taxon>
        <taxon>PACMAD clade</taxon>
        <taxon>Panicoideae</taxon>
        <taxon>Andropogonodae</taxon>
        <taxon>Andropogoneae</taxon>
        <taxon>Sorghinae</taxon>
        <taxon>Sorghum</taxon>
    </lineage>
</organism>
<dbReference type="Proteomes" id="UP000000768">
    <property type="component" value="Chromosome 8"/>
</dbReference>
<name>A0A1Z5R4J8_SORBI</name>
<accession>A0A1Z5R4J8</accession>